<sequence length="80" mass="8509">LQSGKGQVSGVGFDLQPVQLVRLCRFGLQSLLHQEVLHAVCEQALGPVPPADSGRADEEAEFKGCCLVTLEVHNTLTGLP</sequence>
<reference evidence="1" key="2">
    <citation type="submission" date="2016-06" db="EMBL/GenBank/DDBJ databases">
        <title>The genome of a short-lived fish provides insights into sex chromosome evolution and the genetic control of aging.</title>
        <authorList>
            <person name="Reichwald K."/>
            <person name="Felder M."/>
            <person name="Petzold A."/>
            <person name="Koch P."/>
            <person name="Groth M."/>
            <person name="Platzer M."/>
        </authorList>
    </citation>
    <scope>NUCLEOTIDE SEQUENCE</scope>
    <source>
        <tissue evidence="1">Brain</tissue>
    </source>
</reference>
<reference evidence="1" key="1">
    <citation type="submission" date="2016-05" db="EMBL/GenBank/DDBJ databases">
        <authorList>
            <person name="Lavstsen T."/>
            <person name="Jespersen J.S."/>
        </authorList>
    </citation>
    <scope>NUCLEOTIDE SEQUENCE</scope>
    <source>
        <tissue evidence="1">Brain</tissue>
    </source>
</reference>
<dbReference type="AlphaFoldDB" id="A0A1A8DFS8"/>
<dbReference type="EMBL" id="HAEA01004447">
    <property type="protein sequence ID" value="SBQ32927.1"/>
    <property type="molecule type" value="Transcribed_RNA"/>
</dbReference>
<organism evidence="1">
    <name type="scientific">Nothobranchius kadleci</name>
    <name type="common">African annual killifish</name>
    <dbReference type="NCBI Taxonomy" id="1051664"/>
    <lineage>
        <taxon>Eukaryota</taxon>
        <taxon>Metazoa</taxon>
        <taxon>Chordata</taxon>
        <taxon>Craniata</taxon>
        <taxon>Vertebrata</taxon>
        <taxon>Euteleostomi</taxon>
        <taxon>Actinopterygii</taxon>
        <taxon>Neopterygii</taxon>
        <taxon>Teleostei</taxon>
        <taxon>Neoteleostei</taxon>
        <taxon>Acanthomorphata</taxon>
        <taxon>Ovalentaria</taxon>
        <taxon>Atherinomorphae</taxon>
        <taxon>Cyprinodontiformes</taxon>
        <taxon>Nothobranchiidae</taxon>
        <taxon>Nothobranchius</taxon>
    </lineage>
</organism>
<evidence type="ECO:0000313" key="1">
    <source>
        <dbReference type="EMBL" id="SBQ32927.1"/>
    </source>
</evidence>
<accession>A0A1A8DFS8</accession>
<feature type="non-terminal residue" evidence="1">
    <location>
        <position position="1"/>
    </location>
</feature>
<gene>
    <name evidence="1" type="primary">CDPF1</name>
</gene>
<protein>
    <submittedName>
        <fullName evidence="1">Cysteine-rich, DPF motif domain containing 1</fullName>
    </submittedName>
</protein>
<proteinExistence type="predicted"/>
<name>A0A1A8DFS8_NOTKA</name>